<dbReference type="GO" id="GO:0003677">
    <property type="term" value="F:DNA binding"/>
    <property type="evidence" value="ECO:0007669"/>
    <property type="project" value="UniProtKB-UniRule"/>
</dbReference>
<protein>
    <recommendedName>
        <fullName evidence="6">THAP-type domain-containing protein</fullName>
    </recommendedName>
</protein>
<keyword evidence="8" id="KW-1185">Reference proteome</keyword>
<dbReference type="EMBL" id="JBJQND010000005">
    <property type="protein sequence ID" value="KAL3876683.1"/>
    <property type="molecule type" value="Genomic_DNA"/>
</dbReference>
<name>A0ABD3WV78_SINWO</name>
<dbReference type="Pfam" id="PF05485">
    <property type="entry name" value="THAP"/>
    <property type="match status" value="1"/>
</dbReference>
<evidence type="ECO:0000259" key="6">
    <source>
        <dbReference type="PROSITE" id="PS50950"/>
    </source>
</evidence>
<keyword evidence="3" id="KW-0862">Zinc</keyword>
<evidence type="ECO:0000256" key="2">
    <source>
        <dbReference type="ARBA" id="ARBA00022771"/>
    </source>
</evidence>
<keyword evidence="2 5" id="KW-0863">Zinc-finger</keyword>
<feature type="domain" description="THAP-type" evidence="6">
    <location>
        <begin position="1"/>
        <end position="101"/>
    </location>
</feature>
<evidence type="ECO:0000313" key="8">
    <source>
        <dbReference type="Proteomes" id="UP001634394"/>
    </source>
</evidence>
<dbReference type="GO" id="GO:0008270">
    <property type="term" value="F:zinc ion binding"/>
    <property type="evidence" value="ECO:0007669"/>
    <property type="project" value="UniProtKB-KW"/>
</dbReference>
<evidence type="ECO:0000256" key="4">
    <source>
        <dbReference type="ARBA" id="ARBA00023125"/>
    </source>
</evidence>
<dbReference type="Gene3D" id="6.20.210.20">
    <property type="entry name" value="THAP domain"/>
    <property type="match status" value="1"/>
</dbReference>
<gene>
    <name evidence="7" type="ORF">ACJMK2_034487</name>
</gene>
<dbReference type="InterPro" id="IPR006612">
    <property type="entry name" value="THAP_Znf"/>
</dbReference>
<keyword evidence="4 5" id="KW-0238">DNA-binding</keyword>
<dbReference type="SUPFAM" id="SSF57716">
    <property type="entry name" value="Glucocorticoid receptor-like (DNA-binding domain)"/>
    <property type="match status" value="1"/>
</dbReference>
<dbReference type="PROSITE" id="PS50950">
    <property type="entry name" value="ZF_THAP"/>
    <property type="match status" value="1"/>
</dbReference>
<proteinExistence type="predicted"/>
<dbReference type="SMART" id="SM00980">
    <property type="entry name" value="THAP"/>
    <property type="match status" value="1"/>
</dbReference>
<comment type="caution">
    <text evidence="7">The sequence shown here is derived from an EMBL/GenBank/DDBJ whole genome shotgun (WGS) entry which is preliminary data.</text>
</comment>
<accession>A0ABD3WV78</accession>
<dbReference type="AlphaFoldDB" id="A0ABD3WV78"/>
<dbReference type="Proteomes" id="UP001634394">
    <property type="component" value="Unassembled WGS sequence"/>
</dbReference>
<evidence type="ECO:0000313" key="7">
    <source>
        <dbReference type="EMBL" id="KAL3876683.1"/>
    </source>
</evidence>
<organism evidence="7 8">
    <name type="scientific">Sinanodonta woodiana</name>
    <name type="common">Chinese pond mussel</name>
    <name type="synonym">Anodonta woodiana</name>
    <dbReference type="NCBI Taxonomy" id="1069815"/>
    <lineage>
        <taxon>Eukaryota</taxon>
        <taxon>Metazoa</taxon>
        <taxon>Spiralia</taxon>
        <taxon>Lophotrochozoa</taxon>
        <taxon>Mollusca</taxon>
        <taxon>Bivalvia</taxon>
        <taxon>Autobranchia</taxon>
        <taxon>Heteroconchia</taxon>
        <taxon>Palaeoheterodonta</taxon>
        <taxon>Unionida</taxon>
        <taxon>Unionoidea</taxon>
        <taxon>Unionidae</taxon>
        <taxon>Unioninae</taxon>
        <taxon>Sinanodonta</taxon>
    </lineage>
</organism>
<evidence type="ECO:0000256" key="3">
    <source>
        <dbReference type="ARBA" id="ARBA00022833"/>
    </source>
</evidence>
<dbReference type="InterPro" id="IPR038441">
    <property type="entry name" value="THAP_Znf_sf"/>
</dbReference>
<keyword evidence="1" id="KW-0479">Metal-binding</keyword>
<reference evidence="7 8" key="1">
    <citation type="submission" date="2024-11" db="EMBL/GenBank/DDBJ databases">
        <title>Chromosome-level genome assembly of the freshwater bivalve Anodonta woodiana.</title>
        <authorList>
            <person name="Chen X."/>
        </authorList>
    </citation>
    <scope>NUCLEOTIDE SEQUENCE [LARGE SCALE GENOMIC DNA]</scope>
    <source>
        <strain evidence="7">MN2024</strain>
        <tissue evidence="7">Gills</tissue>
    </source>
</reference>
<sequence length="125" mass="14574">MGRDYCTVFGCHNFSGRIEKFGHKVTLHKLPKEQYARRAWIRAISRKNWIPSNYTRVCSDHFISAEVEMTRRIASARIHVERKMEQIKNFRILQGVIPLALSKFDDHVFFVCTALTNLLPPLVAE</sequence>
<evidence type="ECO:0000256" key="1">
    <source>
        <dbReference type="ARBA" id="ARBA00022723"/>
    </source>
</evidence>
<evidence type="ECO:0000256" key="5">
    <source>
        <dbReference type="PROSITE-ProRule" id="PRU00309"/>
    </source>
</evidence>
<dbReference type="PANTHER" id="PTHR23080">
    <property type="entry name" value="THAP DOMAIN PROTEIN"/>
    <property type="match status" value="1"/>
</dbReference>